<keyword evidence="8" id="KW-0472">Membrane</keyword>
<comment type="caution">
    <text evidence="10">The sequence shown here is derived from an EMBL/GenBank/DDBJ whole genome shotgun (WGS) entry which is preliminary data.</text>
</comment>
<dbReference type="SMART" id="SM00387">
    <property type="entry name" value="HATPase_c"/>
    <property type="match status" value="1"/>
</dbReference>
<sequence>MKSSRYKYILLFITITILATIGLQIFWNIKNYRENRVQLIKEVQTAFDNSIEYYYVEDSKNDFMAIVAENEDVPFDDFMKHLAMDSVFKKSKKKIQQKNNTDGLASALENGNSLQKADTAYSVSVNFTTSTTGLNDSDMPKKLRDSIEQRQKWKPTNDSTKPQSKIEIHGDANKISSVRVIRGKRGTDSISKLKNLVNKIIVSTFQDSIAFEKLSKAVDKELARRNITVDYSLQHFKADTIFETFKKDSISKLSLSAFSGTNFLPPEQKLQISFSDPTVLILKRSFTEILLSLALSLSIIFCLLYLLKTINKQKKIDEIKNDLISNITHEFKTPITTISSAIEGIRNFNDLDDKEKTNRYLNISGQQLKKLEIMVEKLLETASIDTNELMLNKETINVVELIKSNIEKHQMVASEKEIIFNSNMDYLDCKVDLFHFENAISNLIDNALKYGGKHINVTLSQKGKQTTITIEDNGIGIEKAQREKIFDKFYRIPKGNIHDVKGFGIGLFYSKKIIEKHGGTLELVPNTKTTIFKISFPDAK</sequence>
<keyword evidence="8" id="KW-0812">Transmembrane</keyword>
<evidence type="ECO:0000256" key="6">
    <source>
        <dbReference type="ARBA" id="ARBA00023012"/>
    </source>
</evidence>
<evidence type="ECO:0000256" key="4">
    <source>
        <dbReference type="ARBA" id="ARBA00022679"/>
    </source>
</evidence>
<gene>
    <name evidence="10" type="ORF">J2X31_000346</name>
</gene>
<feature type="compositionally biased region" description="Basic and acidic residues" evidence="7">
    <location>
        <begin position="138"/>
        <end position="151"/>
    </location>
</feature>
<dbReference type="SUPFAM" id="SSF47384">
    <property type="entry name" value="Homodimeric domain of signal transducing histidine kinase"/>
    <property type="match status" value="1"/>
</dbReference>
<proteinExistence type="predicted"/>
<dbReference type="InterPro" id="IPR036890">
    <property type="entry name" value="HATPase_C_sf"/>
</dbReference>
<dbReference type="InterPro" id="IPR003661">
    <property type="entry name" value="HisK_dim/P_dom"/>
</dbReference>
<evidence type="ECO:0000313" key="10">
    <source>
        <dbReference type="EMBL" id="MDR6966353.1"/>
    </source>
</evidence>
<dbReference type="GO" id="GO:0004673">
    <property type="term" value="F:protein histidine kinase activity"/>
    <property type="evidence" value="ECO:0007669"/>
    <property type="project" value="UniProtKB-EC"/>
</dbReference>
<reference evidence="10 11" key="1">
    <citation type="submission" date="2023-07" db="EMBL/GenBank/DDBJ databases">
        <title>Sorghum-associated microbial communities from plants grown in Nebraska, USA.</title>
        <authorList>
            <person name="Schachtman D."/>
        </authorList>
    </citation>
    <scope>NUCLEOTIDE SEQUENCE [LARGE SCALE GENOMIC DNA]</scope>
    <source>
        <strain evidence="10 11">3773</strain>
    </source>
</reference>
<dbReference type="PROSITE" id="PS50109">
    <property type="entry name" value="HIS_KIN"/>
    <property type="match status" value="1"/>
</dbReference>
<evidence type="ECO:0000256" key="1">
    <source>
        <dbReference type="ARBA" id="ARBA00000085"/>
    </source>
</evidence>
<dbReference type="EMBL" id="JAVDVI010000001">
    <property type="protein sequence ID" value="MDR6966353.1"/>
    <property type="molecule type" value="Genomic_DNA"/>
</dbReference>
<evidence type="ECO:0000256" key="3">
    <source>
        <dbReference type="ARBA" id="ARBA00022553"/>
    </source>
</evidence>
<dbReference type="Gene3D" id="1.10.287.130">
    <property type="match status" value="1"/>
</dbReference>
<evidence type="ECO:0000256" key="2">
    <source>
        <dbReference type="ARBA" id="ARBA00012438"/>
    </source>
</evidence>
<keyword evidence="3" id="KW-0597">Phosphoprotein</keyword>
<feature type="compositionally biased region" description="Polar residues" evidence="7">
    <location>
        <begin position="154"/>
        <end position="163"/>
    </location>
</feature>
<accession>A0ABU1TLQ5</accession>
<keyword evidence="8" id="KW-1133">Transmembrane helix</keyword>
<dbReference type="InterPro" id="IPR005467">
    <property type="entry name" value="His_kinase_dom"/>
</dbReference>
<keyword evidence="11" id="KW-1185">Reference proteome</keyword>
<keyword evidence="6" id="KW-0902">Two-component regulatory system</keyword>
<dbReference type="Pfam" id="PF00512">
    <property type="entry name" value="HisKA"/>
    <property type="match status" value="1"/>
</dbReference>
<evidence type="ECO:0000259" key="9">
    <source>
        <dbReference type="PROSITE" id="PS50109"/>
    </source>
</evidence>
<dbReference type="PANTHER" id="PTHR45453">
    <property type="entry name" value="PHOSPHATE REGULON SENSOR PROTEIN PHOR"/>
    <property type="match status" value="1"/>
</dbReference>
<feature type="domain" description="Histidine kinase" evidence="9">
    <location>
        <begin position="326"/>
        <end position="540"/>
    </location>
</feature>
<evidence type="ECO:0000256" key="7">
    <source>
        <dbReference type="SAM" id="MobiDB-lite"/>
    </source>
</evidence>
<comment type="catalytic activity">
    <reaction evidence="1">
        <text>ATP + protein L-histidine = ADP + protein N-phospho-L-histidine.</text>
        <dbReference type="EC" id="2.7.13.3"/>
    </reaction>
</comment>
<dbReference type="InterPro" id="IPR003594">
    <property type="entry name" value="HATPase_dom"/>
</dbReference>
<evidence type="ECO:0000256" key="8">
    <source>
        <dbReference type="SAM" id="Phobius"/>
    </source>
</evidence>
<dbReference type="SMART" id="SM00388">
    <property type="entry name" value="HisKA"/>
    <property type="match status" value="1"/>
</dbReference>
<keyword evidence="4 10" id="KW-0808">Transferase</keyword>
<dbReference type="PRINTS" id="PR00344">
    <property type="entry name" value="BCTRLSENSOR"/>
</dbReference>
<organism evidence="10 11">
    <name type="scientific">Flavobacterium arsenatis</name>
    <dbReference type="NCBI Taxonomy" id="1484332"/>
    <lineage>
        <taxon>Bacteria</taxon>
        <taxon>Pseudomonadati</taxon>
        <taxon>Bacteroidota</taxon>
        <taxon>Flavobacteriia</taxon>
        <taxon>Flavobacteriales</taxon>
        <taxon>Flavobacteriaceae</taxon>
        <taxon>Flavobacterium</taxon>
    </lineage>
</organism>
<dbReference type="Proteomes" id="UP001255185">
    <property type="component" value="Unassembled WGS sequence"/>
</dbReference>
<dbReference type="EC" id="2.7.13.3" evidence="2"/>
<feature type="region of interest" description="Disordered" evidence="7">
    <location>
        <begin position="134"/>
        <end position="165"/>
    </location>
</feature>
<name>A0ABU1TLQ5_9FLAO</name>
<dbReference type="Gene3D" id="3.30.565.10">
    <property type="entry name" value="Histidine kinase-like ATPase, C-terminal domain"/>
    <property type="match status" value="1"/>
</dbReference>
<feature type="transmembrane region" description="Helical" evidence="8">
    <location>
        <begin position="7"/>
        <end position="27"/>
    </location>
</feature>
<dbReference type="InterPro" id="IPR036097">
    <property type="entry name" value="HisK_dim/P_sf"/>
</dbReference>
<dbReference type="InterPro" id="IPR050351">
    <property type="entry name" value="BphY/WalK/GraS-like"/>
</dbReference>
<dbReference type="PANTHER" id="PTHR45453:SF1">
    <property type="entry name" value="PHOSPHATE REGULON SENSOR PROTEIN PHOR"/>
    <property type="match status" value="1"/>
</dbReference>
<dbReference type="SUPFAM" id="SSF55874">
    <property type="entry name" value="ATPase domain of HSP90 chaperone/DNA topoisomerase II/histidine kinase"/>
    <property type="match status" value="1"/>
</dbReference>
<feature type="transmembrane region" description="Helical" evidence="8">
    <location>
        <begin position="289"/>
        <end position="307"/>
    </location>
</feature>
<dbReference type="CDD" id="cd00075">
    <property type="entry name" value="HATPase"/>
    <property type="match status" value="1"/>
</dbReference>
<dbReference type="RefSeq" id="WP_310023887.1">
    <property type="nucleotide sequence ID" value="NZ_JAVDVI010000001.1"/>
</dbReference>
<dbReference type="Pfam" id="PF02518">
    <property type="entry name" value="HATPase_c"/>
    <property type="match status" value="1"/>
</dbReference>
<keyword evidence="5 10" id="KW-0418">Kinase</keyword>
<dbReference type="CDD" id="cd00082">
    <property type="entry name" value="HisKA"/>
    <property type="match status" value="1"/>
</dbReference>
<evidence type="ECO:0000313" key="11">
    <source>
        <dbReference type="Proteomes" id="UP001255185"/>
    </source>
</evidence>
<dbReference type="InterPro" id="IPR004358">
    <property type="entry name" value="Sig_transdc_His_kin-like_C"/>
</dbReference>
<evidence type="ECO:0000256" key="5">
    <source>
        <dbReference type="ARBA" id="ARBA00022777"/>
    </source>
</evidence>
<protein>
    <recommendedName>
        <fullName evidence="2">histidine kinase</fullName>
        <ecNumber evidence="2">2.7.13.3</ecNumber>
    </recommendedName>
</protein>